<evidence type="ECO:0000256" key="1">
    <source>
        <dbReference type="ARBA" id="ARBA00007401"/>
    </source>
</evidence>
<evidence type="ECO:0000259" key="6">
    <source>
        <dbReference type="Pfam" id="PF02837"/>
    </source>
</evidence>
<reference evidence="7" key="1">
    <citation type="submission" date="2020-10" db="EMBL/GenBank/DDBJ databases">
        <authorList>
            <person name="Gilroy R."/>
        </authorList>
    </citation>
    <scope>NUCLEOTIDE SEQUENCE</scope>
    <source>
        <strain evidence="7">ChiHjej10B9-9673</strain>
    </source>
</reference>
<organism evidence="7 8">
    <name type="scientific">Candidatus Scatomorpha merdipullorum</name>
    <dbReference type="NCBI Taxonomy" id="2840927"/>
    <lineage>
        <taxon>Bacteria</taxon>
        <taxon>Bacillati</taxon>
        <taxon>Bacillota</taxon>
        <taxon>Clostridia</taxon>
        <taxon>Eubacteriales</taxon>
        <taxon>Candidatus Scatomorpha</taxon>
    </lineage>
</organism>
<evidence type="ECO:0000313" key="7">
    <source>
        <dbReference type="EMBL" id="HIS67087.1"/>
    </source>
</evidence>
<evidence type="ECO:0000259" key="4">
    <source>
        <dbReference type="Pfam" id="PF00703"/>
    </source>
</evidence>
<evidence type="ECO:0000256" key="2">
    <source>
        <dbReference type="ARBA" id="ARBA00022801"/>
    </source>
</evidence>
<dbReference type="Pfam" id="PF00703">
    <property type="entry name" value="Glyco_hydro_2"/>
    <property type="match status" value="1"/>
</dbReference>
<dbReference type="PANTHER" id="PTHR42732">
    <property type="entry name" value="BETA-GALACTOSIDASE"/>
    <property type="match status" value="1"/>
</dbReference>
<dbReference type="Gene3D" id="2.60.120.260">
    <property type="entry name" value="Galactose-binding domain-like"/>
    <property type="match status" value="1"/>
</dbReference>
<dbReference type="InterPro" id="IPR017853">
    <property type="entry name" value="GH"/>
</dbReference>
<comment type="similarity">
    <text evidence="1">Belongs to the glycosyl hydrolase 2 family.</text>
</comment>
<comment type="caution">
    <text evidence="7">The sequence shown here is derived from an EMBL/GenBank/DDBJ whole genome shotgun (WGS) entry which is preliminary data.</text>
</comment>
<feature type="domain" description="Glycosyl hydrolases family 2 sugar binding" evidence="6">
    <location>
        <begin position="84"/>
        <end position="156"/>
    </location>
</feature>
<keyword evidence="3" id="KW-0326">Glycosidase</keyword>
<feature type="domain" description="Glycoside hydrolase family 2 immunoglobulin-like beta-sandwich" evidence="4">
    <location>
        <begin position="236"/>
        <end position="271"/>
    </location>
</feature>
<dbReference type="InterPro" id="IPR006102">
    <property type="entry name" value="Ig-like_GH2"/>
</dbReference>
<dbReference type="InterPro" id="IPR036156">
    <property type="entry name" value="Beta-gal/glucu_dom_sf"/>
</dbReference>
<dbReference type="InterPro" id="IPR006103">
    <property type="entry name" value="Glyco_hydro_2_cat"/>
</dbReference>
<dbReference type="Pfam" id="PF02836">
    <property type="entry name" value="Glyco_hydro_2_C"/>
    <property type="match status" value="1"/>
</dbReference>
<dbReference type="SUPFAM" id="SSF49303">
    <property type="entry name" value="beta-Galactosidase/glucuronidase domain"/>
    <property type="match status" value="1"/>
</dbReference>
<dbReference type="Gene3D" id="3.20.20.80">
    <property type="entry name" value="Glycosidases"/>
    <property type="match status" value="1"/>
</dbReference>
<dbReference type="SUPFAM" id="SSF51445">
    <property type="entry name" value="(Trans)glycosidases"/>
    <property type="match status" value="1"/>
</dbReference>
<dbReference type="GO" id="GO:0004553">
    <property type="term" value="F:hydrolase activity, hydrolyzing O-glycosyl compounds"/>
    <property type="evidence" value="ECO:0007669"/>
    <property type="project" value="InterPro"/>
</dbReference>
<reference evidence="7" key="2">
    <citation type="journal article" date="2021" name="PeerJ">
        <title>Extensive microbial diversity within the chicken gut microbiome revealed by metagenomics and culture.</title>
        <authorList>
            <person name="Gilroy R."/>
            <person name="Ravi A."/>
            <person name="Getino M."/>
            <person name="Pursley I."/>
            <person name="Horton D.L."/>
            <person name="Alikhan N.F."/>
            <person name="Baker D."/>
            <person name="Gharbi K."/>
            <person name="Hall N."/>
            <person name="Watson M."/>
            <person name="Adriaenssens E.M."/>
            <person name="Foster-Nyarko E."/>
            <person name="Jarju S."/>
            <person name="Secka A."/>
            <person name="Antonio M."/>
            <person name="Oren A."/>
            <person name="Chaudhuri R.R."/>
            <person name="La Ragione R."/>
            <person name="Hildebrand F."/>
            <person name="Pallen M.J."/>
        </authorList>
    </citation>
    <scope>NUCLEOTIDE SEQUENCE</scope>
    <source>
        <strain evidence="7">ChiHjej10B9-9673</strain>
    </source>
</reference>
<gene>
    <name evidence="7" type="ORF">IAC18_05930</name>
</gene>
<dbReference type="AlphaFoldDB" id="A0A9D1JVE0"/>
<dbReference type="SUPFAM" id="SSF49785">
    <property type="entry name" value="Galactose-binding domain-like"/>
    <property type="match status" value="1"/>
</dbReference>
<dbReference type="InterPro" id="IPR013783">
    <property type="entry name" value="Ig-like_fold"/>
</dbReference>
<sequence length="577" mass="64736">MRNGGVRMLLTKWGEALDRERPLPEYPRPQLRRESFLNLNGVWDCAFTRENAEPYEYDGEIVVPFAPESALSGVGRALMPGEYLWYRRCFELPEGFNAGRVLLHFGAVDQCARVWLNGQDVCVHEGGFLPFSADITELLCEGENVLVVRVTDDTDRSFRTRGKQKLKPGGIWYGPVSGIWQTVWCESVPENHISSLFIRPELESGSVEITCGGEGTVRAVIDGGAAFEFAAGEGALLKLEDVRPWTPETPNLYKLELTLGEDRVESYFALRSVGIGEDRRGVKRLTLNGKPYFMNGLLDQGWWPDGLYTAPSDEALAFDIAAAKAMGFNTLRKHVKVEPARWYYHCDRLGMLVWQDMPNGGGSYSAVTVSAPLLTGAHSRDSKYGKFARRDKRGRAEFREELLDMVSHLYNSPSIVMWVLFNEGWGQFDSDALAAAVAEIDPTRLIDRASGWHDQGTGELRSIHLYFDDYKYKPDKAGRCVILSEFGGYSLPVPGHAVTDKPFGYKKFREPDKYRRALTLLYDGQIRPACMQGLAAAVYTQLTDVETELNGLISYDRRVIKLAPEDIKRIIAMPGVI</sequence>
<dbReference type="Pfam" id="PF02837">
    <property type="entry name" value="Glyco_hydro_2_N"/>
    <property type="match status" value="1"/>
</dbReference>
<accession>A0A9D1JVE0</accession>
<dbReference type="Gene3D" id="2.60.40.10">
    <property type="entry name" value="Immunoglobulins"/>
    <property type="match status" value="1"/>
</dbReference>
<proteinExistence type="inferred from homology"/>
<evidence type="ECO:0000259" key="5">
    <source>
        <dbReference type="Pfam" id="PF02836"/>
    </source>
</evidence>
<evidence type="ECO:0000256" key="3">
    <source>
        <dbReference type="ARBA" id="ARBA00023295"/>
    </source>
</evidence>
<dbReference type="InterPro" id="IPR008979">
    <property type="entry name" value="Galactose-bd-like_sf"/>
</dbReference>
<name>A0A9D1JVE0_9FIRM</name>
<dbReference type="InterPro" id="IPR006104">
    <property type="entry name" value="Glyco_hydro_2_N"/>
</dbReference>
<evidence type="ECO:0000313" key="8">
    <source>
        <dbReference type="Proteomes" id="UP000824001"/>
    </source>
</evidence>
<keyword evidence="2 7" id="KW-0378">Hydrolase</keyword>
<dbReference type="PANTHER" id="PTHR42732:SF2">
    <property type="entry name" value="BETA-MANNOSIDASE"/>
    <property type="match status" value="1"/>
</dbReference>
<dbReference type="EMBL" id="DVJK01000162">
    <property type="protein sequence ID" value="HIS67087.1"/>
    <property type="molecule type" value="Genomic_DNA"/>
</dbReference>
<dbReference type="Proteomes" id="UP000824001">
    <property type="component" value="Unassembled WGS sequence"/>
</dbReference>
<protein>
    <submittedName>
        <fullName evidence="7">Glycoside hydrolase family 2</fullName>
    </submittedName>
</protein>
<dbReference type="GO" id="GO:0005975">
    <property type="term" value="P:carbohydrate metabolic process"/>
    <property type="evidence" value="ECO:0007669"/>
    <property type="project" value="InterPro"/>
</dbReference>
<feature type="domain" description="Glycoside hydrolase family 2 catalytic" evidence="5">
    <location>
        <begin position="284"/>
        <end position="453"/>
    </location>
</feature>
<dbReference type="InterPro" id="IPR051913">
    <property type="entry name" value="GH2_Domain-Containing"/>
</dbReference>